<dbReference type="EMBL" id="PIPK01000001">
    <property type="protein sequence ID" value="RUO28656.1"/>
    <property type="molecule type" value="Genomic_DNA"/>
</dbReference>
<dbReference type="GO" id="GO:0031992">
    <property type="term" value="F:energy transducer activity"/>
    <property type="evidence" value="ECO:0007669"/>
    <property type="project" value="InterPro"/>
</dbReference>
<dbReference type="InterPro" id="IPR051045">
    <property type="entry name" value="TonB-dependent_transducer"/>
</dbReference>
<evidence type="ECO:0000313" key="14">
    <source>
        <dbReference type="EMBL" id="RUO28656.1"/>
    </source>
</evidence>
<reference evidence="13 15" key="2">
    <citation type="submission" date="2018-06" db="EMBL/GenBank/DDBJ databases">
        <title>Genomic Encyclopedia of Type Strains, Phase III (KMG-III): the genomes of soil and plant-associated and newly described type strains.</title>
        <authorList>
            <person name="Whitman W."/>
        </authorList>
    </citation>
    <scope>NUCLEOTIDE SEQUENCE [LARGE SCALE GENOMIC DNA]</scope>
    <source>
        <strain evidence="13 15">CGMCC 1.15366</strain>
    </source>
</reference>
<dbReference type="PROSITE" id="PS52015">
    <property type="entry name" value="TONB_CTD"/>
    <property type="match status" value="1"/>
</dbReference>
<keyword evidence="7 10" id="KW-0653">Protein transport</keyword>
<gene>
    <name evidence="13" type="ORF">B0I24_101487</name>
    <name evidence="14" type="ORF">CWE07_02360</name>
</gene>
<dbReference type="OrthoDB" id="1628901at2"/>
<evidence type="ECO:0000313" key="15">
    <source>
        <dbReference type="Proteomes" id="UP000249203"/>
    </source>
</evidence>
<evidence type="ECO:0000313" key="13">
    <source>
        <dbReference type="EMBL" id="RAK01848.1"/>
    </source>
</evidence>
<evidence type="ECO:0000256" key="6">
    <source>
        <dbReference type="ARBA" id="ARBA00022692"/>
    </source>
</evidence>
<keyword evidence="10" id="KW-0735">Signal-anchor</keyword>
<dbReference type="Pfam" id="PF03544">
    <property type="entry name" value="TonB_C"/>
    <property type="match status" value="1"/>
</dbReference>
<comment type="subcellular location">
    <subcellularLocation>
        <location evidence="1 10">Cell inner membrane</location>
        <topology evidence="1 10">Single-pass membrane protein</topology>
        <orientation evidence="1 10">Periplasmic side</orientation>
    </subcellularLocation>
</comment>
<evidence type="ECO:0000256" key="5">
    <source>
        <dbReference type="ARBA" id="ARBA00022519"/>
    </source>
</evidence>
<dbReference type="RefSeq" id="WP_111568311.1">
    <property type="nucleotide sequence ID" value="NZ_PIPK01000001.1"/>
</dbReference>
<dbReference type="GO" id="GO:0055085">
    <property type="term" value="P:transmembrane transport"/>
    <property type="evidence" value="ECO:0007669"/>
    <property type="project" value="InterPro"/>
</dbReference>
<keyword evidence="16" id="KW-1185">Reference proteome</keyword>
<reference evidence="14 16" key="1">
    <citation type="journal article" date="2018" name="Front. Microbiol.">
        <title>Genome-Based Analysis Reveals the Taxonomy and Diversity of the Family Idiomarinaceae.</title>
        <authorList>
            <person name="Liu Y."/>
            <person name="Lai Q."/>
            <person name="Shao Z."/>
        </authorList>
    </citation>
    <scope>NUCLEOTIDE SEQUENCE [LARGE SCALE GENOMIC DNA]</scope>
    <source>
        <strain evidence="14 16">CF12-14</strain>
    </source>
</reference>
<evidence type="ECO:0000256" key="7">
    <source>
        <dbReference type="ARBA" id="ARBA00022927"/>
    </source>
</evidence>
<evidence type="ECO:0000256" key="8">
    <source>
        <dbReference type="ARBA" id="ARBA00022989"/>
    </source>
</evidence>
<accession>A0A327X6N6</accession>
<dbReference type="EMBL" id="QLMD01000001">
    <property type="protein sequence ID" value="RAK01848.1"/>
    <property type="molecule type" value="Genomic_DNA"/>
</dbReference>
<dbReference type="Proteomes" id="UP000287865">
    <property type="component" value="Unassembled WGS sequence"/>
</dbReference>
<name>A0A327X6N6_9GAMM</name>
<dbReference type="InterPro" id="IPR003538">
    <property type="entry name" value="TonB"/>
</dbReference>
<organism evidence="13 15">
    <name type="scientific">Aliidiomarina maris</name>
    <dbReference type="NCBI Taxonomy" id="531312"/>
    <lineage>
        <taxon>Bacteria</taxon>
        <taxon>Pseudomonadati</taxon>
        <taxon>Pseudomonadota</taxon>
        <taxon>Gammaproteobacteria</taxon>
        <taxon>Alteromonadales</taxon>
        <taxon>Idiomarinaceae</taxon>
        <taxon>Aliidiomarina</taxon>
    </lineage>
</organism>
<evidence type="ECO:0000256" key="2">
    <source>
        <dbReference type="ARBA" id="ARBA00006555"/>
    </source>
</evidence>
<dbReference type="PANTHER" id="PTHR33446">
    <property type="entry name" value="PROTEIN TONB-RELATED"/>
    <property type="match status" value="1"/>
</dbReference>
<dbReference type="NCBIfam" id="TIGR01352">
    <property type="entry name" value="tonB_Cterm"/>
    <property type="match status" value="1"/>
</dbReference>
<feature type="domain" description="TonB C-terminal" evidence="12">
    <location>
        <begin position="111"/>
        <end position="204"/>
    </location>
</feature>
<dbReference type="PANTHER" id="PTHR33446:SF14">
    <property type="entry name" value="PROTEIN TONB"/>
    <property type="match status" value="1"/>
</dbReference>
<dbReference type="Gene3D" id="3.30.1150.10">
    <property type="match status" value="1"/>
</dbReference>
<dbReference type="SUPFAM" id="SSF74653">
    <property type="entry name" value="TolA/TonB C-terminal domain"/>
    <property type="match status" value="1"/>
</dbReference>
<dbReference type="GO" id="GO:0030288">
    <property type="term" value="C:outer membrane-bounded periplasmic space"/>
    <property type="evidence" value="ECO:0007669"/>
    <property type="project" value="InterPro"/>
</dbReference>
<comment type="function">
    <text evidence="10">Interacts with outer membrane receptor proteins that carry out high-affinity binding and energy dependent uptake into the periplasmic space of specific substrates. It could act to transduce energy from the cytoplasmic membrane to specific energy-requiring processes in the outer membrane, resulting in the release into the periplasm of ligands bound by these outer membrane proteins.</text>
</comment>
<feature type="region of interest" description="Disordered" evidence="11">
    <location>
        <begin position="33"/>
        <end position="93"/>
    </location>
</feature>
<dbReference type="InterPro" id="IPR006260">
    <property type="entry name" value="TonB/TolA_C"/>
</dbReference>
<evidence type="ECO:0000256" key="1">
    <source>
        <dbReference type="ARBA" id="ARBA00004383"/>
    </source>
</evidence>
<keyword evidence="4 10" id="KW-1003">Cell membrane</keyword>
<dbReference type="Proteomes" id="UP000249203">
    <property type="component" value="Unassembled WGS sequence"/>
</dbReference>
<dbReference type="GO" id="GO:0015891">
    <property type="term" value="P:siderophore transport"/>
    <property type="evidence" value="ECO:0007669"/>
    <property type="project" value="InterPro"/>
</dbReference>
<evidence type="ECO:0000256" key="4">
    <source>
        <dbReference type="ARBA" id="ARBA00022475"/>
    </source>
</evidence>
<sequence length="204" mass="22148">MVRAIVSILLGAAVTFALFVFMAFLISGGAQRAEAPEPPTRIDIVSEPPEQDVDTRRRTPPPQPEPPEAPPQQPDAEPDTADDTLSFNMDMGGVDLGGTDTGLDGPGAGLGRDGDAQPIVRIEPRYPPAAARDGIEGWVRLSFTIDETGGVTDVQVIESQPRRVFDQEARRALMRWRYAPRIVDGVAQRQEGLTVQLDFTMEGQ</sequence>
<proteinExistence type="inferred from homology"/>
<dbReference type="FunFam" id="3.30.1150.10:FF:000006">
    <property type="entry name" value="Protein TonB"/>
    <property type="match status" value="1"/>
</dbReference>
<dbReference type="InterPro" id="IPR037682">
    <property type="entry name" value="TonB_C"/>
</dbReference>
<keyword evidence="5 10" id="KW-0997">Cell inner membrane</keyword>
<keyword evidence="3 10" id="KW-0813">Transport</keyword>
<feature type="compositionally biased region" description="Pro residues" evidence="11">
    <location>
        <begin position="60"/>
        <end position="73"/>
    </location>
</feature>
<dbReference type="GO" id="GO:0015031">
    <property type="term" value="P:protein transport"/>
    <property type="evidence" value="ECO:0007669"/>
    <property type="project" value="UniProtKB-UniRule"/>
</dbReference>
<evidence type="ECO:0000256" key="3">
    <source>
        <dbReference type="ARBA" id="ARBA00022448"/>
    </source>
</evidence>
<keyword evidence="9" id="KW-0472">Membrane</keyword>
<comment type="similarity">
    <text evidence="2 10">Belongs to the TonB family.</text>
</comment>
<evidence type="ECO:0000256" key="11">
    <source>
        <dbReference type="SAM" id="MobiDB-lite"/>
    </source>
</evidence>
<evidence type="ECO:0000259" key="12">
    <source>
        <dbReference type="PROSITE" id="PS52015"/>
    </source>
</evidence>
<dbReference type="PRINTS" id="PR01374">
    <property type="entry name" value="TONBPROTEIN"/>
</dbReference>
<keyword evidence="6" id="KW-0812">Transmembrane</keyword>
<dbReference type="AlphaFoldDB" id="A0A327X6N6"/>
<evidence type="ECO:0000313" key="16">
    <source>
        <dbReference type="Proteomes" id="UP000287865"/>
    </source>
</evidence>
<keyword evidence="8" id="KW-1133">Transmembrane helix</keyword>
<dbReference type="GO" id="GO:0005886">
    <property type="term" value="C:plasma membrane"/>
    <property type="evidence" value="ECO:0007669"/>
    <property type="project" value="UniProtKB-SubCell"/>
</dbReference>
<evidence type="ECO:0000256" key="10">
    <source>
        <dbReference type="RuleBase" id="RU362123"/>
    </source>
</evidence>
<comment type="caution">
    <text evidence="13">The sequence shown here is derived from an EMBL/GenBank/DDBJ whole genome shotgun (WGS) entry which is preliminary data.</text>
</comment>
<protein>
    <recommendedName>
        <fullName evidence="10">Protein TonB</fullName>
    </recommendedName>
</protein>
<evidence type="ECO:0000256" key="9">
    <source>
        <dbReference type="ARBA" id="ARBA00023136"/>
    </source>
</evidence>